<comment type="caution">
    <text evidence="14">The sequence shown here is derived from an EMBL/GenBank/DDBJ whole genome shotgun (WGS) entry which is preliminary data.</text>
</comment>
<feature type="transmembrane region" description="Helical" evidence="11">
    <location>
        <begin position="266"/>
        <end position="288"/>
    </location>
</feature>
<evidence type="ECO:0000256" key="1">
    <source>
        <dbReference type="ARBA" id="ARBA00004141"/>
    </source>
</evidence>
<dbReference type="Pfam" id="PF08022">
    <property type="entry name" value="FAD_binding_8"/>
    <property type="match status" value="1"/>
</dbReference>
<evidence type="ECO:0000256" key="11">
    <source>
        <dbReference type="SAM" id="Phobius"/>
    </source>
</evidence>
<name>A0AAD5DVA8_9CHLO</name>
<dbReference type="CDD" id="cd06186">
    <property type="entry name" value="NOX_Duox_like_FAD_NADP"/>
    <property type="match status" value="1"/>
</dbReference>
<dbReference type="GO" id="GO:0005886">
    <property type="term" value="C:plasma membrane"/>
    <property type="evidence" value="ECO:0007669"/>
    <property type="project" value="TreeGrafter"/>
</dbReference>
<dbReference type="Gene3D" id="1.10.238.10">
    <property type="entry name" value="EF-hand"/>
    <property type="match status" value="1"/>
</dbReference>
<keyword evidence="2" id="KW-0285">Flavoprotein</keyword>
<feature type="transmembrane region" description="Helical" evidence="11">
    <location>
        <begin position="446"/>
        <end position="463"/>
    </location>
</feature>
<evidence type="ECO:0000256" key="3">
    <source>
        <dbReference type="ARBA" id="ARBA00022692"/>
    </source>
</evidence>
<keyword evidence="15" id="KW-1185">Reference proteome</keyword>
<evidence type="ECO:0000259" key="12">
    <source>
        <dbReference type="PROSITE" id="PS50222"/>
    </source>
</evidence>
<dbReference type="Gene3D" id="3.40.50.80">
    <property type="entry name" value="Nucleotide-binding domain of ferredoxin-NADP reductase (FNR) module"/>
    <property type="match status" value="1"/>
</dbReference>
<dbReference type="PROSITE" id="PS50222">
    <property type="entry name" value="EF_HAND_2"/>
    <property type="match status" value="1"/>
</dbReference>
<dbReference type="SUPFAM" id="SSF47473">
    <property type="entry name" value="EF-hand"/>
    <property type="match status" value="1"/>
</dbReference>
<dbReference type="Pfam" id="PF08030">
    <property type="entry name" value="NAD_binding_6"/>
    <property type="match status" value="1"/>
</dbReference>
<feature type="domain" description="FAD-binding FR-type" evidence="13">
    <location>
        <begin position="468"/>
        <end position="641"/>
    </location>
</feature>
<dbReference type="EMBL" id="JADXDR010000043">
    <property type="protein sequence ID" value="KAI7843084.1"/>
    <property type="molecule type" value="Genomic_DNA"/>
</dbReference>
<keyword evidence="4" id="KW-0274">FAD</keyword>
<dbReference type="GO" id="GO:0005509">
    <property type="term" value="F:calcium ion binding"/>
    <property type="evidence" value="ECO:0007669"/>
    <property type="project" value="InterPro"/>
</dbReference>
<keyword evidence="9 11" id="KW-0472">Membrane</keyword>
<feature type="transmembrane region" description="Helical" evidence="11">
    <location>
        <begin position="317"/>
        <end position="336"/>
    </location>
</feature>
<dbReference type="InterPro" id="IPR013121">
    <property type="entry name" value="Fe_red_NAD-bd_6"/>
</dbReference>
<dbReference type="AlphaFoldDB" id="A0AAD5DVA8"/>
<accession>A0AAD5DVA8</accession>
<feature type="transmembrane region" description="Helical" evidence="11">
    <location>
        <begin position="372"/>
        <end position="390"/>
    </location>
</feature>
<proteinExistence type="predicted"/>
<evidence type="ECO:0000313" key="15">
    <source>
        <dbReference type="Proteomes" id="UP001205105"/>
    </source>
</evidence>
<dbReference type="PANTHER" id="PTHR11972:SF153">
    <property type="entry name" value="SUPEROXIDE-GENERATING NADPH OXIDASE HEAVY CHAIN SUBUNIT A"/>
    <property type="match status" value="1"/>
</dbReference>
<dbReference type="InterPro" id="IPR011992">
    <property type="entry name" value="EF-hand-dom_pair"/>
</dbReference>
<keyword evidence="6" id="KW-0521">NADP</keyword>
<gene>
    <name evidence="14" type="ORF">COHA_003255</name>
</gene>
<dbReference type="PANTHER" id="PTHR11972">
    <property type="entry name" value="NADPH OXIDASE"/>
    <property type="match status" value="1"/>
</dbReference>
<dbReference type="InterPro" id="IPR039261">
    <property type="entry name" value="FNR_nucleotide-bd"/>
</dbReference>
<evidence type="ECO:0000256" key="2">
    <source>
        <dbReference type="ARBA" id="ARBA00022630"/>
    </source>
</evidence>
<feature type="transmembrane region" description="Helical" evidence="11">
    <location>
        <begin position="411"/>
        <end position="434"/>
    </location>
</feature>
<evidence type="ECO:0000256" key="8">
    <source>
        <dbReference type="ARBA" id="ARBA00023002"/>
    </source>
</evidence>
<sequence length="807" mass="89284">MGSPRAGALPEGLQQAPQLAFAESVRSQATAICEQFPEEHAKLTEELQELVGSDGALAYPQFCKALGMNDSTFVRQLFSTCDAQYGGSGATPGCVAGLALLLSKGGTEHTLRLVYNSYLAKEGQPVDGTGQLGADGLQAALQELLLVAGEKPPEGVLQQLVADLVVLADRDGDGRLSFDEFFQLAMRYHSFRELAGLQHFGSSVYSQRAIKQSFGARAADAAAVAWWTVVGAFPTYSFWLLFAGIAVIPLYFYLRPSKIYSTGAASVWIAKFCGVTAAGCSVFLLVPVTKTLTDGLRRIPGMTRLFNFDANISIHKMLGCIILVTGIVHSICWWIAFATVAGSTNWDEISVKAGPTCQHLDPSLSCLFGQEVAITGYILLSVLCLALPFATKYPKAWLNRNTRLAKVLNDYRWFWGSHITLVVVYYVCLILHPLPGNPAIAHKGKVYLYVCLPLTIYVANVLWNRWRRRGALARVVKAEIHDGPSSKVVVLHMRRPVVYHYRYPLSRLLMGQKKMQRFFEKAPLEYSAGQYVRVMSPNISTLEWHPFTISSAPVEENMTLHIAAVGDWTRSLYQLVKEGKDEQGHVTGENIPWWMTDRRRKEVTEDAPPAGGDAEKADPLSDPSRLPTIFMEGPFGAPALHHDRYDTLVLAATGVGVTPMGSQRQVQRRIYFFWVVREKQALGWVHDALQGVQEAVRGRDEDATCDITIYYTGGRRKPDKTVHLLLTLANEVRQETAQRDLLLGAPVGIKSPNWNNILRQVQRENRGTQEIGVLFCGAKPAEVELKRACAKQSTKGGQRFVLHAENF</sequence>
<keyword evidence="5" id="KW-0106">Calcium</keyword>
<dbReference type="InterPro" id="IPR017938">
    <property type="entry name" value="Riboflavin_synthase-like_b-brl"/>
</dbReference>
<feature type="transmembrane region" description="Helical" evidence="11">
    <location>
        <begin position="236"/>
        <end position="254"/>
    </location>
</feature>
<dbReference type="InterPro" id="IPR018247">
    <property type="entry name" value="EF_Hand_1_Ca_BS"/>
</dbReference>
<evidence type="ECO:0000256" key="6">
    <source>
        <dbReference type="ARBA" id="ARBA00022857"/>
    </source>
</evidence>
<keyword evidence="8" id="KW-0560">Oxidoreductase</keyword>
<evidence type="ECO:0000259" key="13">
    <source>
        <dbReference type="PROSITE" id="PS51384"/>
    </source>
</evidence>
<dbReference type="Gene3D" id="2.40.30.10">
    <property type="entry name" value="Translation factors"/>
    <property type="match status" value="1"/>
</dbReference>
<evidence type="ECO:0000313" key="14">
    <source>
        <dbReference type="EMBL" id="KAI7843084.1"/>
    </source>
</evidence>
<feature type="domain" description="EF-hand" evidence="12">
    <location>
        <begin position="156"/>
        <end position="191"/>
    </location>
</feature>
<dbReference type="Pfam" id="PF01794">
    <property type="entry name" value="Ferric_reduct"/>
    <property type="match status" value="1"/>
</dbReference>
<evidence type="ECO:0000256" key="10">
    <source>
        <dbReference type="SAM" id="MobiDB-lite"/>
    </source>
</evidence>
<keyword evidence="3 11" id="KW-0812">Transmembrane</keyword>
<comment type="subcellular location">
    <subcellularLocation>
        <location evidence="1">Membrane</location>
        <topology evidence="1">Multi-pass membrane protein</topology>
    </subcellularLocation>
</comment>
<dbReference type="InterPro" id="IPR050369">
    <property type="entry name" value="RBOH/FRE"/>
</dbReference>
<protein>
    <submittedName>
        <fullName evidence="14">Uncharacterized protein</fullName>
    </submittedName>
</protein>
<dbReference type="PROSITE" id="PS51384">
    <property type="entry name" value="FAD_FR"/>
    <property type="match status" value="1"/>
</dbReference>
<evidence type="ECO:0000256" key="7">
    <source>
        <dbReference type="ARBA" id="ARBA00022989"/>
    </source>
</evidence>
<feature type="region of interest" description="Disordered" evidence="10">
    <location>
        <begin position="598"/>
        <end position="622"/>
    </location>
</feature>
<dbReference type="PROSITE" id="PS00018">
    <property type="entry name" value="EF_HAND_1"/>
    <property type="match status" value="1"/>
</dbReference>
<dbReference type="SUPFAM" id="SSF52343">
    <property type="entry name" value="Ferredoxin reductase-like, C-terminal NADP-linked domain"/>
    <property type="match status" value="1"/>
</dbReference>
<dbReference type="Proteomes" id="UP001205105">
    <property type="component" value="Unassembled WGS sequence"/>
</dbReference>
<reference evidence="14" key="1">
    <citation type="submission" date="2020-11" db="EMBL/GenBank/DDBJ databases">
        <title>Chlorella ohadii genome sequencing and assembly.</title>
        <authorList>
            <person name="Murik O."/>
            <person name="Treves H."/>
            <person name="Kedem I."/>
            <person name="Shotland Y."/>
            <person name="Kaplan A."/>
        </authorList>
    </citation>
    <scope>NUCLEOTIDE SEQUENCE</scope>
    <source>
        <strain evidence="14">1</strain>
    </source>
</reference>
<keyword evidence="7 11" id="KW-1133">Transmembrane helix</keyword>
<dbReference type="GO" id="GO:0016491">
    <property type="term" value="F:oxidoreductase activity"/>
    <property type="evidence" value="ECO:0007669"/>
    <property type="project" value="UniProtKB-KW"/>
</dbReference>
<dbReference type="InterPro" id="IPR002048">
    <property type="entry name" value="EF_hand_dom"/>
</dbReference>
<dbReference type="InterPro" id="IPR013130">
    <property type="entry name" value="Fe3_Rdtase_TM_dom"/>
</dbReference>
<dbReference type="SUPFAM" id="SSF63380">
    <property type="entry name" value="Riboflavin synthase domain-like"/>
    <property type="match status" value="1"/>
</dbReference>
<evidence type="ECO:0000256" key="4">
    <source>
        <dbReference type="ARBA" id="ARBA00022827"/>
    </source>
</evidence>
<organism evidence="14 15">
    <name type="scientific">Chlorella ohadii</name>
    <dbReference type="NCBI Taxonomy" id="2649997"/>
    <lineage>
        <taxon>Eukaryota</taxon>
        <taxon>Viridiplantae</taxon>
        <taxon>Chlorophyta</taxon>
        <taxon>core chlorophytes</taxon>
        <taxon>Trebouxiophyceae</taxon>
        <taxon>Chlorellales</taxon>
        <taxon>Chlorellaceae</taxon>
        <taxon>Chlorella clade</taxon>
        <taxon>Chlorella</taxon>
    </lineage>
</organism>
<evidence type="ECO:0000256" key="9">
    <source>
        <dbReference type="ARBA" id="ARBA00023136"/>
    </source>
</evidence>
<dbReference type="InterPro" id="IPR013112">
    <property type="entry name" value="FAD-bd_8"/>
</dbReference>
<dbReference type="InterPro" id="IPR017927">
    <property type="entry name" value="FAD-bd_FR_type"/>
</dbReference>
<evidence type="ECO:0000256" key="5">
    <source>
        <dbReference type="ARBA" id="ARBA00022837"/>
    </source>
</evidence>